<gene>
    <name evidence="1" type="ORF">Csa_1G653310</name>
</gene>
<proteinExistence type="predicted"/>
<reference evidence="1 2" key="2">
    <citation type="journal article" date="2009" name="PLoS ONE">
        <title>An integrated genetic and cytogenetic map of the cucumber genome.</title>
        <authorList>
            <person name="Ren Y."/>
            <person name="Zhang Z."/>
            <person name="Liu J."/>
            <person name="Staub J.E."/>
            <person name="Han Y."/>
            <person name="Cheng Z."/>
            <person name="Li X."/>
            <person name="Lu J."/>
            <person name="Miao H."/>
            <person name="Kang H."/>
            <person name="Xie B."/>
            <person name="Gu X."/>
            <person name="Wang X."/>
            <person name="Du Y."/>
            <person name="Jin W."/>
            <person name="Huang S."/>
        </authorList>
    </citation>
    <scope>NUCLEOTIDE SEQUENCE [LARGE SCALE GENOMIC DNA]</scope>
    <source>
        <strain evidence="2">cv. 9930</strain>
    </source>
</reference>
<accession>A0A0A0LXR7</accession>
<dbReference type="AlphaFoldDB" id="A0A0A0LXR7"/>
<dbReference type="STRING" id="3659.A0A0A0LXR7"/>
<dbReference type="Proteomes" id="UP000029981">
    <property type="component" value="Chromosome 1"/>
</dbReference>
<reference evidence="1 2" key="1">
    <citation type="journal article" date="2009" name="Nat. Genet.">
        <title>The genome of the cucumber, Cucumis sativus L.</title>
        <authorList>
            <person name="Huang S."/>
            <person name="Li R."/>
            <person name="Zhang Z."/>
            <person name="Li L."/>
            <person name="Gu X."/>
            <person name="Fan W."/>
            <person name="Lucas W.J."/>
            <person name="Wang X."/>
            <person name="Xie B."/>
            <person name="Ni P."/>
            <person name="Ren Y."/>
            <person name="Zhu H."/>
            <person name="Li J."/>
            <person name="Lin K."/>
            <person name="Jin W."/>
            <person name="Fei Z."/>
            <person name="Li G."/>
            <person name="Staub J."/>
            <person name="Kilian A."/>
            <person name="van der Vossen E.A."/>
            <person name="Wu Y."/>
            <person name="Guo J."/>
            <person name="He J."/>
            <person name="Jia Z."/>
            <person name="Ren Y."/>
            <person name="Tian G."/>
            <person name="Lu Y."/>
            <person name="Ruan J."/>
            <person name="Qian W."/>
            <person name="Wang M."/>
            <person name="Huang Q."/>
            <person name="Li B."/>
            <person name="Xuan Z."/>
            <person name="Cao J."/>
            <person name="Asan"/>
            <person name="Wu Z."/>
            <person name="Zhang J."/>
            <person name="Cai Q."/>
            <person name="Bai Y."/>
            <person name="Zhao B."/>
            <person name="Han Y."/>
            <person name="Li Y."/>
            <person name="Li X."/>
            <person name="Wang S."/>
            <person name="Shi Q."/>
            <person name="Liu S."/>
            <person name="Cho W.K."/>
            <person name="Kim J.Y."/>
            <person name="Xu Y."/>
            <person name="Heller-Uszynska K."/>
            <person name="Miao H."/>
            <person name="Cheng Z."/>
            <person name="Zhang S."/>
            <person name="Wu J."/>
            <person name="Yang Y."/>
            <person name="Kang H."/>
            <person name="Li M."/>
            <person name="Liang H."/>
            <person name="Ren X."/>
            <person name="Shi Z."/>
            <person name="Wen M."/>
            <person name="Jian M."/>
            <person name="Yang H."/>
            <person name="Zhang G."/>
            <person name="Yang Z."/>
            <person name="Chen R."/>
            <person name="Liu S."/>
            <person name="Li J."/>
            <person name="Ma L."/>
            <person name="Liu H."/>
            <person name="Zhou Y."/>
            <person name="Zhao J."/>
            <person name="Fang X."/>
            <person name="Li G."/>
            <person name="Fang L."/>
            <person name="Li Y."/>
            <person name="Liu D."/>
            <person name="Zheng H."/>
            <person name="Zhang Y."/>
            <person name="Qin N."/>
            <person name="Li Z."/>
            <person name="Yang G."/>
            <person name="Yang S."/>
            <person name="Bolund L."/>
            <person name="Kristiansen K."/>
            <person name="Zheng H."/>
            <person name="Li S."/>
            <person name="Zhang X."/>
            <person name="Yang H."/>
            <person name="Wang J."/>
            <person name="Sun R."/>
            <person name="Zhang B."/>
            <person name="Jiang S."/>
            <person name="Wang J."/>
            <person name="Du Y."/>
            <person name="Li S."/>
        </authorList>
    </citation>
    <scope>NUCLEOTIDE SEQUENCE [LARGE SCALE GENOMIC DNA]</scope>
    <source>
        <strain evidence="2">cv. 9930</strain>
    </source>
</reference>
<organism evidence="1 2">
    <name type="scientific">Cucumis sativus</name>
    <name type="common">Cucumber</name>
    <dbReference type="NCBI Taxonomy" id="3659"/>
    <lineage>
        <taxon>Eukaryota</taxon>
        <taxon>Viridiplantae</taxon>
        <taxon>Streptophyta</taxon>
        <taxon>Embryophyta</taxon>
        <taxon>Tracheophyta</taxon>
        <taxon>Spermatophyta</taxon>
        <taxon>Magnoliopsida</taxon>
        <taxon>eudicotyledons</taxon>
        <taxon>Gunneridae</taxon>
        <taxon>Pentapetalae</taxon>
        <taxon>rosids</taxon>
        <taxon>fabids</taxon>
        <taxon>Cucurbitales</taxon>
        <taxon>Cucurbitaceae</taxon>
        <taxon>Benincaseae</taxon>
        <taxon>Cucumis</taxon>
    </lineage>
</organism>
<keyword evidence="2" id="KW-1185">Reference proteome</keyword>
<protein>
    <submittedName>
        <fullName evidence="1">Uncharacterized protein</fullName>
    </submittedName>
</protein>
<dbReference type="EMBL" id="CM002922">
    <property type="protein sequence ID" value="KGN66650.1"/>
    <property type="molecule type" value="Genomic_DNA"/>
</dbReference>
<evidence type="ECO:0000313" key="1">
    <source>
        <dbReference type="EMBL" id="KGN66650.1"/>
    </source>
</evidence>
<sequence length="64" mass="8053">MPVYHSSPNFLYCRYGRFRPWCFPLSRKVKGWQMLWWHYAQQSVLLDVRKRLKKCSWRYLGQRL</sequence>
<evidence type="ECO:0000313" key="2">
    <source>
        <dbReference type="Proteomes" id="UP000029981"/>
    </source>
</evidence>
<name>A0A0A0LXR7_CUCSA</name>
<reference evidence="1 2" key="4">
    <citation type="journal article" date="2011" name="BMC Genomics">
        <title>RNA-Seq improves annotation of protein-coding genes in the cucumber genome.</title>
        <authorList>
            <person name="Li Z."/>
            <person name="Zhang Z."/>
            <person name="Yan P."/>
            <person name="Huang S."/>
            <person name="Fei Z."/>
            <person name="Lin K."/>
        </authorList>
    </citation>
    <scope>NUCLEOTIDE SEQUENCE [LARGE SCALE GENOMIC DNA]</scope>
    <source>
        <strain evidence="2">cv. 9930</strain>
    </source>
</reference>
<reference evidence="1 2" key="3">
    <citation type="journal article" date="2010" name="BMC Genomics">
        <title>Transcriptome sequencing and comparative analysis of cucumber flowers with different sex types.</title>
        <authorList>
            <person name="Guo S."/>
            <person name="Zheng Y."/>
            <person name="Joung J.G."/>
            <person name="Liu S."/>
            <person name="Zhang Z."/>
            <person name="Crasta O.R."/>
            <person name="Sobral B.W."/>
            <person name="Xu Y."/>
            <person name="Huang S."/>
            <person name="Fei Z."/>
        </authorList>
    </citation>
    <scope>NUCLEOTIDE SEQUENCE [LARGE SCALE GENOMIC DNA]</scope>
    <source>
        <strain evidence="2">cv. 9930</strain>
    </source>
</reference>
<dbReference type="Gramene" id="KGN66650">
    <property type="protein sequence ID" value="KGN66650"/>
    <property type="gene ID" value="Csa_1G653310"/>
</dbReference>